<evidence type="ECO:0000256" key="1">
    <source>
        <dbReference type="ARBA" id="ARBA00022723"/>
    </source>
</evidence>
<proteinExistence type="predicted"/>
<dbReference type="Pfam" id="PF00403">
    <property type="entry name" value="HMA"/>
    <property type="match status" value="2"/>
</dbReference>
<keyword evidence="1" id="KW-0479">Metal-binding</keyword>
<evidence type="ECO:0000313" key="4">
    <source>
        <dbReference type="EnsemblMetazoa" id="CJA43233c.1"/>
    </source>
</evidence>
<keyword evidence="2" id="KW-1133">Transmembrane helix</keyword>
<reference evidence="5" key="1">
    <citation type="submission" date="2010-08" db="EMBL/GenBank/DDBJ databases">
        <authorList>
            <consortium name="Caenorhabditis japonica Sequencing Consortium"/>
            <person name="Wilson R.K."/>
        </authorList>
    </citation>
    <scope>NUCLEOTIDE SEQUENCE [LARGE SCALE GENOMIC DNA]</scope>
    <source>
        <strain evidence="5">DF5081</strain>
    </source>
</reference>
<name>A0A8R1J3Y8_CAEJA</name>
<dbReference type="PANTHER" id="PTHR46594:SF4">
    <property type="entry name" value="P-TYPE CATION-TRANSPORTING ATPASE"/>
    <property type="match status" value="1"/>
</dbReference>
<reference evidence="4" key="2">
    <citation type="submission" date="2022-06" db="UniProtKB">
        <authorList>
            <consortium name="EnsemblMetazoa"/>
        </authorList>
    </citation>
    <scope>IDENTIFICATION</scope>
    <source>
        <strain evidence="4">DF5081</strain>
    </source>
</reference>
<feature type="domain" description="HMA" evidence="3">
    <location>
        <begin position="73"/>
        <end position="139"/>
    </location>
</feature>
<protein>
    <recommendedName>
        <fullName evidence="3">HMA domain-containing protein</fullName>
    </recommendedName>
</protein>
<keyword evidence="5" id="KW-1185">Reference proteome</keyword>
<dbReference type="PRINTS" id="PR00942">
    <property type="entry name" value="CUATPASEI"/>
</dbReference>
<dbReference type="GO" id="GO:0046872">
    <property type="term" value="F:metal ion binding"/>
    <property type="evidence" value="ECO:0007669"/>
    <property type="project" value="UniProtKB-KW"/>
</dbReference>
<evidence type="ECO:0000259" key="3">
    <source>
        <dbReference type="PROSITE" id="PS50846"/>
    </source>
</evidence>
<dbReference type="CDD" id="cd00371">
    <property type="entry name" value="HMA"/>
    <property type="match status" value="2"/>
</dbReference>
<dbReference type="Gene3D" id="3.30.70.100">
    <property type="match status" value="2"/>
</dbReference>
<dbReference type="EnsemblMetazoa" id="CJA43233c.1">
    <property type="protein sequence ID" value="CJA43233c.1"/>
    <property type="gene ID" value="WBGene00219081"/>
</dbReference>
<evidence type="ECO:0000313" key="5">
    <source>
        <dbReference type="Proteomes" id="UP000005237"/>
    </source>
</evidence>
<keyword evidence="2" id="KW-0472">Membrane</keyword>
<feature type="domain" description="HMA" evidence="3">
    <location>
        <begin position="1"/>
        <end position="62"/>
    </location>
</feature>
<keyword evidence="2" id="KW-0812">Transmembrane</keyword>
<feature type="transmembrane region" description="Helical" evidence="2">
    <location>
        <begin position="163"/>
        <end position="184"/>
    </location>
</feature>
<evidence type="ECO:0000256" key="2">
    <source>
        <dbReference type="SAM" id="Phobius"/>
    </source>
</evidence>
<dbReference type="InterPro" id="IPR036163">
    <property type="entry name" value="HMA_dom_sf"/>
</dbReference>
<dbReference type="PANTHER" id="PTHR46594">
    <property type="entry name" value="P-TYPE CATION-TRANSPORTING ATPASE"/>
    <property type="match status" value="1"/>
</dbReference>
<dbReference type="SUPFAM" id="SSF55008">
    <property type="entry name" value="HMA, heavy metal-associated domain"/>
    <property type="match status" value="2"/>
</dbReference>
<dbReference type="Proteomes" id="UP000005237">
    <property type="component" value="Unassembled WGS sequence"/>
</dbReference>
<dbReference type="InterPro" id="IPR006121">
    <property type="entry name" value="HMA_dom"/>
</dbReference>
<organism evidence="4 5">
    <name type="scientific">Caenorhabditis japonica</name>
    <dbReference type="NCBI Taxonomy" id="281687"/>
    <lineage>
        <taxon>Eukaryota</taxon>
        <taxon>Metazoa</taxon>
        <taxon>Ecdysozoa</taxon>
        <taxon>Nematoda</taxon>
        <taxon>Chromadorea</taxon>
        <taxon>Rhabditida</taxon>
        <taxon>Rhabditina</taxon>
        <taxon>Rhabditomorpha</taxon>
        <taxon>Rhabditoidea</taxon>
        <taxon>Rhabditidae</taxon>
        <taxon>Peloderinae</taxon>
        <taxon>Caenorhabditis</taxon>
    </lineage>
</organism>
<sequence>MEGMTCASCVQYIERNVAKVEGVHSIVVALIAAKAEVIYDNRLTSSDAIAEHMTDELGYKTTLLDSGLISNYNKIQLILGSLCSENDATRIESHVLSKTGVDSCNVSLATSMAIVEFSPQTIGPRDIINVIEALGYTADLATRDDKLKRLDHSEDVEKWKNTLLISLVCGVPVMIIMIIFHWILHTPMRPERQTPIFTPALSLDNFLLLILCTPVQ</sequence>
<accession>A0A8R1J3Y8</accession>
<dbReference type="PROSITE" id="PS50846">
    <property type="entry name" value="HMA_2"/>
    <property type="match status" value="2"/>
</dbReference>